<dbReference type="RefSeq" id="WP_343757506.1">
    <property type="nucleotide sequence ID" value="NZ_BAAADB010000012.1"/>
</dbReference>
<dbReference type="InterPro" id="IPR038475">
    <property type="entry name" value="RecG_C_sf"/>
</dbReference>
<feature type="domain" description="Schlafen AlbA-2" evidence="1">
    <location>
        <begin position="16"/>
        <end position="141"/>
    </location>
</feature>
<keyword evidence="3" id="KW-1185">Reference proteome</keyword>
<gene>
    <name evidence="2" type="ORF">GCM10008937_15740</name>
</gene>
<reference evidence="2 3" key="1">
    <citation type="journal article" date="2019" name="Int. J. Syst. Evol. Microbiol.">
        <title>The Global Catalogue of Microorganisms (GCM) 10K type strain sequencing project: providing services to taxonomists for standard genome sequencing and annotation.</title>
        <authorList>
            <consortium name="The Broad Institute Genomics Platform"/>
            <consortium name="The Broad Institute Genome Sequencing Center for Infectious Disease"/>
            <person name="Wu L."/>
            <person name="Ma J."/>
        </authorList>
    </citation>
    <scope>NUCLEOTIDE SEQUENCE [LARGE SCALE GENOMIC DNA]</scope>
    <source>
        <strain evidence="2 3">JCM 14368</strain>
    </source>
</reference>
<evidence type="ECO:0000259" key="1">
    <source>
        <dbReference type="Pfam" id="PF04326"/>
    </source>
</evidence>
<dbReference type="PANTHER" id="PTHR30595">
    <property type="entry name" value="GLPR-RELATED TRANSCRIPTIONAL REPRESSOR"/>
    <property type="match status" value="1"/>
</dbReference>
<sequence>MDIKTLDDIKNLRESYEFEAKIAAGRDGDGELPNSVWETYSAMANTSGGTIVLGIKENRDGSLEGNGIKNTTKVLSDFWNIINNKNKVSVCLLNDDSINLVDMGSERSLIVIKVPRANRRSRPVFLNGNPLGNTYRRNNDGDFEIDDQEVKRMMADSVNDTRDDSILKNFSMNDFDLPSISAYRNEFRSTDNTHPWLSENDKQLLINLGAWRNDRETKEDGPTLAGILMFGKWRSILEAVPTYNVDYRDLTGSPDRWSDRVIPNGTWSGNLYDFARKVYPKLTSDLKLPFQIKGGKQRIDVTPVHEALREALINSLIHTDYSVSGGIVILKKDDGFSFTNPGGLRLPREQVMRGGRSDCRNLQLQVMFQLIGSGDKAGSGIPRILSAWSSQHWTKPLLNESVQPESVSLEMHMVGMFPDMTMQSLRNKLGNKLDALEDIDRMFLAIAEYEGEIHNRRLQQTFDNEHPRAITDRLNRLVDRGLLIRQWNSSWTTYQVADGRKAITPLHVSTVQANTTKRRKEVRSKAVDTPPSLFDLPDAKMASVKGPMPIASPEYVAEQTKLPTSNIQHPTLDIQHGSPSSPLPQQVEADLTTFLNTKATEEKILQAAQDYISLGALAQLLGRNPEALRLRYITQMVTSGILELKYPDKPKHPRQAYRARKTQS</sequence>
<proteinExistence type="predicted"/>
<evidence type="ECO:0000313" key="3">
    <source>
        <dbReference type="Proteomes" id="UP001500191"/>
    </source>
</evidence>
<name>A0ABN1BZT9_9DEIO</name>
<dbReference type="InterPro" id="IPR038461">
    <property type="entry name" value="Schlafen_AlbA_2_dom_sf"/>
</dbReference>
<dbReference type="PANTHER" id="PTHR30595:SF6">
    <property type="entry name" value="SCHLAFEN ALBA-2 DOMAIN-CONTAINING PROTEIN"/>
    <property type="match status" value="1"/>
</dbReference>
<dbReference type="Gene3D" id="3.30.565.60">
    <property type="match status" value="1"/>
</dbReference>
<dbReference type="Pfam" id="PF04326">
    <property type="entry name" value="SLFN_AlbA_2"/>
    <property type="match status" value="1"/>
</dbReference>
<dbReference type="Proteomes" id="UP001500191">
    <property type="component" value="Unassembled WGS sequence"/>
</dbReference>
<dbReference type="EMBL" id="BAAADB010000012">
    <property type="protein sequence ID" value="GAA0508747.1"/>
    <property type="molecule type" value="Genomic_DNA"/>
</dbReference>
<dbReference type="InterPro" id="IPR007421">
    <property type="entry name" value="Schlafen_AlbA_2_dom"/>
</dbReference>
<protein>
    <recommendedName>
        <fullName evidence="1">Schlafen AlbA-2 domain-containing protein</fullName>
    </recommendedName>
</protein>
<organism evidence="2 3">
    <name type="scientific">Deinococcus depolymerans</name>
    <dbReference type="NCBI Taxonomy" id="392408"/>
    <lineage>
        <taxon>Bacteria</taxon>
        <taxon>Thermotogati</taxon>
        <taxon>Deinococcota</taxon>
        <taxon>Deinococci</taxon>
        <taxon>Deinococcales</taxon>
        <taxon>Deinococcaceae</taxon>
        <taxon>Deinococcus</taxon>
    </lineage>
</organism>
<evidence type="ECO:0000313" key="2">
    <source>
        <dbReference type="EMBL" id="GAA0508747.1"/>
    </source>
</evidence>
<dbReference type="Pfam" id="PF13749">
    <property type="entry name" value="HATPase_c_4"/>
    <property type="match status" value="1"/>
</dbReference>
<dbReference type="Gene3D" id="3.30.950.30">
    <property type="entry name" value="Schlafen, AAA domain"/>
    <property type="match status" value="1"/>
</dbReference>
<comment type="caution">
    <text evidence="2">The sequence shown here is derived from an EMBL/GenBank/DDBJ whole genome shotgun (WGS) entry which is preliminary data.</text>
</comment>
<accession>A0ABN1BZT9</accession>